<feature type="region of interest" description="Disordered" evidence="1">
    <location>
        <begin position="125"/>
        <end position="270"/>
    </location>
</feature>
<dbReference type="EMBL" id="JAXOVC010000003">
    <property type="protein sequence ID" value="KAK4503361.1"/>
    <property type="molecule type" value="Genomic_DNA"/>
</dbReference>
<name>A0ABR0EQG5_ZASCE</name>
<protein>
    <submittedName>
        <fullName evidence="2">Uncharacterized protein</fullName>
    </submittedName>
</protein>
<keyword evidence="3" id="KW-1185">Reference proteome</keyword>
<feature type="region of interest" description="Disordered" evidence="1">
    <location>
        <begin position="280"/>
        <end position="299"/>
    </location>
</feature>
<feature type="compositionally biased region" description="Basic residues" evidence="1">
    <location>
        <begin position="346"/>
        <end position="356"/>
    </location>
</feature>
<dbReference type="InterPro" id="IPR007146">
    <property type="entry name" value="Sas10/Utp3/C1D"/>
</dbReference>
<feature type="region of interest" description="Disordered" evidence="1">
    <location>
        <begin position="304"/>
        <end position="356"/>
    </location>
</feature>
<feature type="compositionally biased region" description="Basic and acidic residues" evidence="1">
    <location>
        <begin position="254"/>
        <end position="265"/>
    </location>
</feature>
<dbReference type="Proteomes" id="UP001305779">
    <property type="component" value="Unassembled WGS sequence"/>
</dbReference>
<proteinExistence type="predicted"/>
<evidence type="ECO:0000313" key="2">
    <source>
        <dbReference type="EMBL" id="KAK4503361.1"/>
    </source>
</evidence>
<feature type="compositionally biased region" description="Acidic residues" evidence="1">
    <location>
        <begin position="139"/>
        <end position="156"/>
    </location>
</feature>
<feature type="compositionally biased region" description="Basic and acidic residues" evidence="1">
    <location>
        <begin position="204"/>
        <end position="221"/>
    </location>
</feature>
<feature type="compositionally biased region" description="Basic and acidic residues" evidence="1">
    <location>
        <begin position="175"/>
        <end position="190"/>
    </location>
</feature>
<evidence type="ECO:0000313" key="3">
    <source>
        <dbReference type="Proteomes" id="UP001305779"/>
    </source>
</evidence>
<comment type="caution">
    <text evidence="2">The sequence shown here is derived from an EMBL/GenBank/DDBJ whole genome shotgun (WGS) entry which is preliminary data.</text>
</comment>
<reference evidence="2 3" key="1">
    <citation type="journal article" date="2023" name="G3 (Bethesda)">
        <title>A chromosome-level genome assembly of Zasmidium syzygii isolated from banana leaves.</title>
        <authorList>
            <person name="van Westerhoven A.C."/>
            <person name="Mehrabi R."/>
            <person name="Talebi R."/>
            <person name="Steentjes M.B.F."/>
            <person name="Corcolon B."/>
            <person name="Chong P.A."/>
            <person name="Kema G.H.J."/>
            <person name="Seidl M.F."/>
        </authorList>
    </citation>
    <scope>NUCLEOTIDE SEQUENCE [LARGE SCALE GENOMIC DNA]</scope>
    <source>
        <strain evidence="2 3">P124</strain>
    </source>
</reference>
<accession>A0ABR0EQG5</accession>
<dbReference type="Pfam" id="PF04000">
    <property type="entry name" value="Sas10_Utp3"/>
    <property type="match status" value="1"/>
</dbReference>
<gene>
    <name evidence="2" type="ORF">PRZ48_004276</name>
</gene>
<evidence type="ECO:0000256" key="1">
    <source>
        <dbReference type="SAM" id="MobiDB-lite"/>
    </source>
</evidence>
<sequence>MAATASLADLLADFNTSTDSAIQGLPSAESLHAPENGITLFDAKNEIFLSYLQALALRNLNVIRSIKEGGDSEAAQALSNDITKKLVEHRVYLERGVRPLEQKIKYQVDRVVKAADDEDRAAIQKVKQTSAANGHANEEDSGEEDSSDDSDSEPEADLNAYQPRAAGMQSGLSTVDKDTDRRGKSSEDGIYRPPRISATAMPTTERRQKAERKPDRSKTLDEYVSTELSAAPLAEPSVGSNLAAGGRQSKNARQLKEEAERRNYEETNLVRLPAMSKKELAKRGLGKARDGGFGGEEWRGLTESIDRIGDLTKRKGKDSALDKSRKRRAVEDGPRGDGIGNQFDVKKRRMQKKGQM</sequence>
<feature type="compositionally biased region" description="Basic and acidic residues" evidence="1">
    <location>
        <begin position="304"/>
        <end position="335"/>
    </location>
</feature>
<organism evidence="2 3">
    <name type="scientific">Zasmidium cellare</name>
    <name type="common">Wine cellar mold</name>
    <name type="synonym">Racodium cellare</name>
    <dbReference type="NCBI Taxonomy" id="395010"/>
    <lineage>
        <taxon>Eukaryota</taxon>
        <taxon>Fungi</taxon>
        <taxon>Dikarya</taxon>
        <taxon>Ascomycota</taxon>
        <taxon>Pezizomycotina</taxon>
        <taxon>Dothideomycetes</taxon>
        <taxon>Dothideomycetidae</taxon>
        <taxon>Mycosphaerellales</taxon>
        <taxon>Mycosphaerellaceae</taxon>
        <taxon>Zasmidium</taxon>
    </lineage>
</organism>